<dbReference type="GO" id="GO:0000287">
    <property type="term" value="F:magnesium ion binding"/>
    <property type="evidence" value="ECO:0007669"/>
    <property type="project" value="UniProtKB-UniRule"/>
</dbReference>
<evidence type="ECO:0000256" key="2">
    <source>
        <dbReference type="ARBA" id="ARBA00010373"/>
    </source>
</evidence>
<dbReference type="PIRSF" id="PIRSF001491">
    <property type="entry name" value="Ppentomutase"/>
    <property type="match status" value="1"/>
</dbReference>
<keyword evidence="3" id="KW-0963">Cytoplasm</keyword>
<dbReference type="InterPro" id="IPR017850">
    <property type="entry name" value="Alkaline_phosphatase_core_sf"/>
</dbReference>
<dbReference type="GO" id="GO:0008973">
    <property type="term" value="F:phosphopentomutase activity"/>
    <property type="evidence" value="ECO:0007669"/>
    <property type="project" value="UniProtKB-UniRule"/>
</dbReference>
<gene>
    <name evidence="9" type="ORF">OP10G_2343</name>
</gene>
<comment type="similarity">
    <text evidence="2">Belongs to the phosphopentomutase family.</text>
</comment>
<evidence type="ECO:0000313" key="10">
    <source>
        <dbReference type="Proteomes" id="UP000027982"/>
    </source>
</evidence>
<evidence type="ECO:0000256" key="4">
    <source>
        <dbReference type="ARBA" id="ARBA00022723"/>
    </source>
</evidence>
<protein>
    <recommendedName>
        <fullName evidence="7">Phosphopentomutase</fullName>
        <ecNumber evidence="7">5.4.2.7</ecNumber>
    </recommendedName>
</protein>
<dbReference type="PANTHER" id="PTHR21110">
    <property type="entry name" value="PHOSPHOPENTOMUTASE"/>
    <property type="match status" value="1"/>
</dbReference>
<comment type="cofactor">
    <cofactor evidence="1">
        <name>Mn(2+)</name>
        <dbReference type="ChEBI" id="CHEBI:29035"/>
    </cofactor>
</comment>
<dbReference type="EC" id="5.4.2.7" evidence="7"/>
<evidence type="ECO:0000259" key="8">
    <source>
        <dbReference type="Pfam" id="PF01676"/>
    </source>
</evidence>
<evidence type="ECO:0000256" key="5">
    <source>
        <dbReference type="ARBA" id="ARBA00023211"/>
    </source>
</evidence>
<dbReference type="RefSeq" id="WP_025225728.1">
    <property type="nucleotide sequence ID" value="NZ_CP007139.1"/>
</dbReference>
<dbReference type="OrthoDB" id="9769930at2"/>
<dbReference type="Proteomes" id="UP000027982">
    <property type="component" value="Chromosome"/>
</dbReference>
<keyword evidence="4" id="KW-0479">Metal-binding</keyword>
<dbReference type="KEGG" id="fgi:OP10G_2343"/>
<dbReference type="STRING" id="661478.OP10G_2343"/>
<dbReference type="SUPFAM" id="SSF53649">
    <property type="entry name" value="Alkaline phosphatase-like"/>
    <property type="match status" value="1"/>
</dbReference>
<dbReference type="PANTHER" id="PTHR21110:SF0">
    <property type="entry name" value="PHOSPHOPENTOMUTASE"/>
    <property type="match status" value="1"/>
</dbReference>
<dbReference type="Gene3D" id="3.30.70.1250">
    <property type="entry name" value="Phosphopentomutase"/>
    <property type="match status" value="1"/>
</dbReference>
<dbReference type="EMBL" id="CP007139">
    <property type="protein sequence ID" value="AIE85711.1"/>
    <property type="molecule type" value="Genomic_DNA"/>
</dbReference>
<dbReference type="InterPro" id="IPR006124">
    <property type="entry name" value="Metalloenzyme"/>
</dbReference>
<dbReference type="GO" id="GO:0005829">
    <property type="term" value="C:cytosol"/>
    <property type="evidence" value="ECO:0007669"/>
    <property type="project" value="TreeGrafter"/>
</dbReference>
<dbReference type="InterPro" id="IPR010045">
    <property type="entry name" value="DeoB"/>
</dbReference>
<feature type="domain" description="Metalloenzyme" evidence="8">
    <location>
        <begin position="244"/>
        <end position="365"/>
    </location>
</feature>
<name>A0A068NQK6_FIMGI</name>
<proteinExistence type="inferred from homology"/>
<dbReference type="NCBIfam" id="NF003766">
    <property type="entry name" value="PRK05362.1"/>
    <property type="match status" value="1"/>
</dbReference>
<accession>A0A068NQK6</accession>
<evidence type="ECO:0000313" key="9">
    <source>
        <dbReference type="EMBL" id="AIE85711.1"/>
    </source>
</evidence>
<dbReference type="Gene3D" id="3.40.720.10">
    <property type="entry name" value="Alkaline Phosphatase, subunit A"/>
    <property type="match status" value="1"/>
</dbReference>
<keyword evidence="10" id="KW-1185">Reference proteome</keyword>
<keyword evidence="5" id="KW-0464">Manganese</keyword>
<evidence type="ECO:0000256" key="3">
    <source>
        <dbReference type="ARBA" id="ARBA00022490"/>
    </source>
</evidence>
<dbReference type="AlphaFoldDB" id="A0A068NQK6"/>
<dbReference type="SUPFAM" id="SSF143856">
    <property type="entry name" value="DeoB insert domain-like"/>
    <property type="match status" value="1"/>
</dbReference>
<dbReference type="FunFam" id="3.30.70.1250:FF:000001">
    <property type="entry name" value="Phosphopentomutase"/>
    <property type="match status" value="1"/>
</dbReference>
<dbReference type="GO" id="GO:0009117">
    <property type="term" value="P:nucleotide metabolic process"/>
    <property type="evidence" value="ECO:0007669"/>
    <property type="project" value="UniProtKB-UniRule"/>
</dbReference>
<keyword evidence="6" id="KW-0413">Isomerase</keyword>
<evidence type="ECO:0000256" key="7">
    <source>
        <dbReference type="NCBIfam" id="TIGR01696"/>
    </source>
</evidence>
<evidence type="ECO:0000256" key="6">
    <source>
        <dbReference type="ARBA" id="ARBA00023235"/>
    </source>
</evidence>
<dbReference type="CDD" id="cd16009">
    <property type="entry name" value="PPM"/>
    <property type="match status" value="1"/>
</dbReference>
<sequence>MKRAIVIVLDGCGAGEAPDAPAFGDYDHPSTIKHVWEAVGGFDAPTLESIGFLDAGGIHRLGADATGRWGRLRELSMGKDSVTGHWEMMGVVTERPFPTYPNGFPADLIEEFEARIGTRILGNKAASGTAIIDELGPEHVKSGQPIVYTSADSVFQIATHEEVVPIERLYEMCRIAREICVPPNDVQRVIARPFVGEAGSFKRTERRQDFPLPAPPNLIDQIGGVFGIGVVPELFGGRGFLPVHRTQSNVEHTQMLWQALESDARFIFANFEDFDMLYGHRNDPVGFARALEAFDPVLRDLMARLTPDDLLIITADHGNDPTSPSTDHSREYVPVCVIGAGSGPLGDVEGMTAIGATVARHLGVDWSVGMPLSSP</sequence>
<dbReference type="Pfam" id="PF01676">
    <property type="entry name" value="Metalloenzyme"/>
    <property type="match status" value="1"/>
</dbReference>
<organism evidence="9 10">
    <name type="scientific">Fimbriimonas ginsengisoli Gsoil 348</name>
    <dbReference type="NCBI Taxonomy" id="661478"/>
    <lineage>
        <taxon>Bacteria</taxon>
        <taxon>Bacillati</taxon>
        <taxon>Armatimonadota</taxon>
        <taxon>Fimbriimonadia</taxon>
        <taxon>Fimbriimonadales</taxon>
        <taxon>Fimbriimonadaceae</taxon>
        <taxon>Fimbriimonas</taxon>
    </lineage>
</organism>
<evidence type="ECO:0000256" key="1">
    <source>
        <dbReference type="ARBA" id="ARBA00001936"/>
    </source>
</evidence>
<dbReference type="NCBIfam" id="TIGR01696">
    <property type="entry name" value="deoB"/>
    <property type="match status" value="1"/>
</dbReference>
<dbReference type="InterPro" id="IPR024052">
    <property type="entry name" value="Phosphopentomutase_DeoB_cap_sf"/>
</dbReference>
<dbReference type="HOGENOM" id="CLU_053861_0_0_0"/>
<dbReference type="GO" id="GO:0043094">
    <property type="term" value="P:metabolic compound salvage"/>
    <property type="evidence" value="ECO:0007669"/>
    <property type="project" value="UniProtKB-UniRule"/>
</dbReference>
<dbReference type="eggNOG" id="COG1015">
    <property type="taxonomic scope" value="Bacteria"/>
</dbReference>
<reference evidence="9 10" key="1">
    <citation type="journal article" date="2014" name="PLoS ONE">
        <title>The first complete genome sequence of the class fimbriimonadia in the phylum armatimonadetes.</title>
        <authorList>
            <person name="Hu Z.Y."/>
            <person name="Wang Y.Z."/>
            <person name="Im W.T."/>
            <person name="Wang S.Y."/>
            <person name="Zhao G.P."/>
            <person name="Zheng H.J."/>
            <person name="Quan Z.X."/>
        </authorList>
    </citation>
    <scope>NUCLEOTIDE SEQUENCE [LARGE SCALE GENOMIC DNA]</scope>
    <source>
        <strain evidence="9">Gsoil 348</strain>
    </source>
</reference>